<organism evidence="2 3">
    <name type="scientific">Hypocrea atroviridis (strain ATCC 20476 / IMI 206040)</name>
    <name type="common">Trichoderma atroviride</name>
    <dbReference type="NCBI Taxonomy" id="452589"/>
    <lineage>
        <taxon>Eukaryota</taxon>
        <taxon>Fungi</taxon>
        <taxon>Dikarya</taxon>
        <taxon>Ascomycota</taxon>
        <taxon>Pezizomycotina</taxon>
        <taxon>Sordariomycetes</taxon>
        <taxon>Hypocreomycetidae</taxon>
        <taxon>Hypocreales</taxon>
        <taxon>Hypocreaceae</taxon>
        <taxon>Trichoderma</taxon>
    </lineage>
</organism>
<dbReference type="HOGENOM" id="CLU_1124686_0_0_1"/>
<name>G9P7T3_HYPAI</name>
<protein>
    <submittedName>
        <fullName evidence="2">Uncharacterized protein</fullName>
    </submittedName>
</protein>
<reference evidence="2 3" key="1">
    <citation type="journal article" date="2011" name="Genome Biol.">
        <title>Comparative genome sequence analysis underscores mycoparasitism as the ancestral life style of Trichoderma.</title>
        <authorList>
            <person name="Kubicek C.P."/>
            <person name="Herrera-Estrella A."/>
            <person name="Seidl-Seiboth V."/>
            <person name="Martinez D.A."/>
            <person name="Druzhinina I.S."/>
            <person name="Thon M."/>
            <person name="Zeilinger S."/>
            <person name="Casas-Flores S."/>
            <person name="Horwitz B.A."/>
            <person name="Mukherjee P.K."/>
            <person name="Mukherjee M."/>
            <person name="Kredics L."/>
            <person name="Alcaraz L.D."/>
            <person name="Aerts A."/>
            <person name="Antal Z."/>
            <person name="Atanasova L."/>
            <person name="Cervantes-Badillo M.G."/>
            <person name="Challacombe J."/>
            <person name="Chertkov O."/>
            <person name="McCluskey K."/>
            <person name="Coulpier F."/>
            <person name="Deshpande N."/>
            <person name="von Doehren H."/>
            <person name="Ebbole D.J."/>
            <person name="Esquivel-Naranjo E.U."/>
            <person name="Fekete E."/>
            <person name="Flipphi M."/>
            <person name="Glaser F."/>
            <person name="Gomez-Rodriguez E.Y."/>
            <person name="Gruber S."/>
            <person name="Han C."/>
            <person name="Henrissat B."/>
            <person name="Hermosa R."/>
            <person name="Hernandez-Onate M."/>
            <person name="Karaffa L."/>
            <person name="Kosti I."/>
            <person name="Le Crom S."/>
            <person name="Lindquist E."/>
            <person name="Lucas S."/>
            <person name="Luebeck M."/>
            <person name="Luebeck P.S."/>
            <person name="Margeot A."/>
            <person name="Metz B."/>
            <person name="Misra M."/>
            <person name="Nevalainen H."/>
            <person name="Omann M."/>
            <person name="Packer N."/>
            <person name="Perrone G."/>
            <person name="Uresti-Rivera E.E."/>
            <person name="Salamov A."/>
            <person name="Schmoll M."/>
            <person name="Seiboth B."/>
            <person name="Shapiro H."/>
            <person name="Sukno S."/>
            <person name="Tamayo-Ramos J.A."/>
            <person name="Tisch D."/>
            <person name="Wiest A."/>
            <person name="Wilkinson H.H."/>
            <person name="Zhang M."/>
            <person name="Coutinho P.M."/>
            <person name="Kenerley C.M."/>
            <person name="Monte E."/>
            <person name="Baker S.E."/>
            <person name="Grigoriev I.V."/>
        </authorList>
    </citation>
    <scope>NUCLEOTIDE SEQUENCE [LARGE SCALE GENOMIC DNA]</scope>
    <source>
        <strain evidence="3">ATCC 20476 / IMI 206040</strain>
    </source>
</reference>
<evidence type="ECO:0000313" key="3">
    <source>
        <dbReference type="Proteomes" id="UP000005426"/>
    </source>
</evidence>
<sequence>MVGRELPNLRPNGEDHRGAGGGIQVEMLRTTMKESRSWPRMTMMRMDKGQGTEKVASCVAISGDTSREMKRIARLAIAMTKTIRTTSKMKKMSGKRPWWKRRSIESTRHKPKGGQTSGLAKKRSKPSNEGNSAWRRRSEEIAGVAKSAWPYRFLSLGQWLDWEVLNPVPIRYQDSPREARRMTRFLLRWDTFPLHPVHALGQSLQFLHRGQPASMRSLPGTPSSTKQLALAPLQMLLPSVMALDSLI</sequence>
<accession>G9P7T3</accession>
<gene>
    <name evidence="2" type="ORF">TRIATDRAFT_258934</name>
</gene>
<dbReference type="AlphaFoldDB" id="G9P7T3"/>
<keyword evidence="3" id="KW-1185">Reference proteome</keyword>
<proteinExistence type="predicted"/>
<evidence type="ECO:0000256" key="1">
    <source>
        <dbReference type="SAM" id="MobiDB-lite"/>
    </source>
</evidence>
<feature type="region of interest" description="Disordered" evidence="1">
    <location>
        <begin position="86"/>
        <end position="136"/>
    </location>
</feature>
<feature type="region of interest" description="Disordered" evidence="1">
    <location>
        <begin position="1"/>
        <end position="20"/>
    </location>
</feature>
<dbReference type="EMBL" id="ABDG02000027">
    <property type="protein sequence ID" value="EHK40835.1"/>
    <property type="molecule type" value="Genomic_DNA"/>
</dbReference>
<feature type="compositionally biased region" description="Basic residues" evidence="1">
    <location>
        <begin position="87"/>
        <end position="101"/>
    </location>
</feature>
<evidence type="ECO:0000313" key="2">
    <source>
        <dbReference type="EMBL" id="EHK40835.1"/>
    </source>
</evidence>
<dbReference type="Proteomes" id="UP000005426">
    <property type="component" value="Unassembled WGS sequence"/>
</dbReference>
<comment type="caution">
    <text evidence="2">The sequence shown here is derived from an EMBL/GenBank/DDBJ whole genome shotgun (WGS) entry which is preliminary data.</text>
</comment>